<dbReference type="PANTHER" id="PTHR33376">
    <property type="match status" value="1"/>
</dbReference>
<gene>
    <name evidence="2" type="ORF">METZ01_LOCUS424988</name>
</gene>
<dbReference type="Gene3D" id="3.40.190.170">
    <property type="entry name" value="Bacterial extracellular solute-binding protein, family 7"/>
    <property type="match status" value="1"/>
</dbReference>
<organism evidence="2">
    <name type="scientific">marine metagenome</name>
    <dbReference type="NCBI Taxonomy" id="408172"/>
    <lineage>
        <taxon>unclassified sequences</taxon>
        <taxon>metagenomes</taxon>
        <taxon>ecological metagenomes</taxon>
    </lineage>
</organism>
<accession>A0A382XMQ8</accession>
<dbReference type="InterPro" id="IPR038404">
    <property type="entry name" value="TRAP_DctP_sf"/>
</dbReference>
<dbReference type="GO" id="GO:0055085">
    <property type="term" value="P:transmembrane transport"/>
    <property type="evidence" value="ECO:0007669"/>
    <property type="project" value="InterPro"/>
</dbReference>
<proteinExistence type="predicted"/>
<dbReference type="Gene3D" id="3.40.190.10">
    <property type="entry name" value="Periplasmic binding protein-like II"/>
    <property type="match status" value="1"/>
</dbReference>
<name>A0A382XMQ8_9ZZZZ</name>
<dbReference type="AlphaFoldDB" id="A0A382XMQ8"/>
<keyword evidence="1" id="KW-0732">Signal</keyword>
<evidence type="ECO:0000256" key="1">
    <source>
        <dbReference type="ARBA" id="ARBA00022729"/>
    </source>
</evidence>
<dbReference type="PANTHER" id="PTHR33376:SF5">
    <property type="entry name" value="EXTRACYTOPLASMIC SOLUTE RECEPTOR PROTEIN"/>
    <property type="match status" value="1"/>
</dbReference>
<sequence length="232" mass="25565">MKFLLMAIALLFSTSAIAETKILIASSYPAVSTFNEQAQFIADKVRVLTNGEVQMEIKPAGALVPAFQVLDATASGAVGGAWTQSYYWVGKDKTLGLFNSPLGGPFGMDGIDFLGWMFHGGGLEMYREFYQKVLKLDVVPFPSMPTQNQPLGWFHRPIKDLADLKNFKCRQTGINVELYARMGMQTIGMPGGEILAAGQKGVINCAEFVGGLEDERLGFPTIWKYYYLNSLH</sequence>
<evidence type="ECO:0000313" key="2">
    <source>
        <dbReference type="EMBL" id="SVD72134.1"/>
    </source>
</evidence>
<reference evidence="2" key="1">
    <citation type="submission" date="2018-05" db="EMBL/GenBank/DDBJ databases">
        <authorList>
            <person name="Lanie J.A."/>
            <person name="Ng W.-L."/>
            <person name="Kazmierczak K.M."/>
            <person name="Andrzejewski T.M."/>
            <person name="Davidsen T.M."/>
            <person name="Wayne K.J."/>
            <person name="Tettelin H."/>
            <person name="Glass J.I."/>
            <person name="Rusch D."/>
            <person name="Podicherti R."/>
            <person name="Tsui H.-C.T."/>
            <person name="Winkler M.E."/>
        </authorList>
    </citation>
    <scope>NUCLEOTIDE SEQUENCE</scope>
</reference>
<dbReference type="Pfam" id="PF03480">
    <property type="entry name" value="DctP"/>
    <property type="match status" value="1"/>
</dbReference>
<dbReference type="EMBL" id="UINC01168875">
    <property type="protein sequence ID" value="SVD72134.1"/>
    <property type="molecule type" value="Genomic_DNA"/>
</dbReference>
<protein>
    <submittedName>
        <fullName evidence="2">Uncharacterized protein</fullName>
    </submittedName>
</protein>
<dbReference type="InterPro" id="IPR018389">
    <property type="entry name" value="DctP_fam"/>
</dbReference>